<feature type="domain" description="NADH-Ubiquinone oxidoreductase (complex I) chain 5 N-terminal" evidence="12">
    <location>
        <begin position="64"/>
        <end position="108"/>
    </location>
</feature>
<feature type="transmembrane region" description="Helical" evidence="10">
    <location>
        <begin position="563"/>
        <end position="581"/>
    </location>
</feature>
<evidence type="ECO:0000259" key="12">
    <source>
        <dbReference type="Pfam" id="PF00662"/>
    </source>
</evidence>
<dbReference type="InterPro" id="IPR001516">
    <property type="entry name" value="Proton_antipo_N"/>
</dbReference>
<evidence type="ECO:0000256" key="1">
    <source>
        <dbReference type="ARBA" id="ARBA00004651"/>
    </source>
</evidence>
<feature type="domain" description="MrpA C-terminal/MbhD" evidence="13">
    <location>
        <begin position="608"/>
        <end position="672"/>
    </location>
</feature>
<feature type="transmembrane region" description="Helical" evidence="10">
    <location>
        <begin position="321"/>
        <end position="345"/>
    </location>
</feature>
<feature type="domain" description="NADH:quinone oxidoreductase/Mrp antiporter transmembrane" evidence="11">
    <location>
        <begin position="125"/>
        <end position="408"/>
    </location>
</feature>
<comment type="subcellular location">
    <subcellularLocation>
        <location evidence="1">Cell membrane</location>
        <topology evidence="1">Multi-pass membrane protein</topology>
    </subcellularLocation>
    <subcellularLocation>
        <location evidence="9">Membrane</location>
        <topology evidence="9">Multi-pass membrane protein</topology>
    </subcellularLocation>
</comment>
<feature type="transmembrane region" description="Helical" evidence="10">
    <location>
        <begin position="492"/>
        <end position="519"/>
    </location>
</feature>
<dbReference type="Pfam" id="PF00361">
    <property type="entry name" value="Proton_antipo_M"/>
    <property type="match status" value="1"/>
</dbReference>
<feature type="transmembrane region" description="Helical" evidence="10">
    <location>
        <begin position="405"/>
        <end position="427"/>
    </location>
</feature>
<dbReference type="Proteomes" id="UP000488936">
    <property type="component" value="Unassembled WGS sequence"/>
</dbReference>
<dbReference type="PRINTS" id="PR01434">
    <property type="entry name" value="NADHDHGNASE5"/>
</dbReference>
<keyword evidence="5 9" id="KW-0812">Transmembrane</keyword>
<feature type="domain" description="MrpA C-terminal/MbhE" evidence="14">
    <location>
        <begin position="684"/>
        <end position="762"/>
    </location>
</feature>
<feature type="transmembrane region" description="Helical" evidence="10">
    <location>
        <begin position="241"/>
        <end position="260"/>
    </location>
</feature>
<sequence>MLTLIFLTFVLAFAILLLKDFVQTKFVALISLLPFSIFVYFLIYLTKIKDGVTSLVYTSDWVPSLGISLDFKFDGLSVLFGLLISGIGTLVYLYAISYLRGHPLLHRFLCYLTLFMGAMLGVVTSDNLITLFVFWELTSISSFFLIGFNNEEEESRKSAMWAFSITGFGGFFLLSFAIIVGSITGTYSISELLSQSDLLKESPYYILLISFLFIAAFTKSAQFPFHFWLPGAMKAPTPVSAYLHSATMVKAGVFLIARFTPILGGEVYWNNTLLLVGGATMVFGAFHSVFRKDMKGILAYSTISALGVLMFLLGIGTKTAMYAVAVFIVAHALYKATFFLVTGIVDHALHSRDISTIRGLRHQFPILSIVVMVAALSCAGIPFTFGFIGKELIYETGLLLTNQVYAYVLTGALLFTNVFLTASGFLIGIKPFFGSFDKLKRIYHRPDLYLLVPTIVLSLLTIVFGVFPLFIYNELILSTFSALYGAVVELPLKIWHGINTSLLLSGCSIVLGTVVYVIFSKWNNSLAVMDRFNQLSPKVIISFFVEKFRQFAYRYTFMFHSSYLRSYLAVIIVFFIGLVGYKLFSDVPLRVNTTGLSAFRVYELVVFLIAVIAVIFAINTSSRLSAIAATGVVGYCICLIFVFYGAPDLGMTQFAIDTLTTVLFVLVLFKLPPFLRFSDRKLQIRDAIISISFGTLIAIITLQALVSPADKDISRFYADNAYVLAKGKNVVNVILVDFRGFDTLIETIVLSIAAMGVFSMLKYKDDEELEK</sequence>
<feature type="transmembrane region" description="Helical" evidence="10">
    <location>
        <begin position="160"/>
        <end position="184"/>
    </location>
</feature>
<feature type="transmembrane region" description="Helical" evidence="10">
    <location>
        <begin position="104"/>
        <end position="123"/>
    </location>
</feature>
<feature type="transmembrane region" description="Helical" evidence="10">
    <location>
        <begin position="75"/>
        <end position="95"/>
    </location>
</feature>
<dbReference type="RefSeq" id="WP_155034739.1">
    <property type="nucleotide sequence ID" value="NZ_JAYMMG010000021.1"/>
</dbReference>
<feature type="transmembrane region" description="Helical" evidence="10">
    <location>
        <begin position="601"/>
        <end position="619"/>
    </location>
</feature>
<evidence type="ECO:0000256" key="6">
    <source>
        <dbReference type="ARBA" id="ARBA00022989"/>
    </source>
</evidence>
<evidence type="ECO:0000256" key="3">
    <source>
        <dbReference type="ARBA" id="ARBA00022449"/>
    </source>
</evidence>
<feature type="transmembrane region" description="Helical" evidence="10">
    <location>
        <begin position="687"/>
        <end position="706"/>
    </location>
</feature>
<feature type="transmembrane region" description="Helical" evidence="10">
    <location>
        <begin position="129"/>
        <end position="148"/>
    </location>
</feature>
<feature type="transmembrane region" description="Helical" evidence="10">
    <location>
        <begin position="28"/>
        <end position="45"/>
    </location>
</feature>
<evidence type="ECO:0000256" key="9">
    <source>
        <dbReference type="RuleBase" id="RU000320"/>
    </source>
</evidence>
<dbReference type="GO" id="GO:0006811">
    <property type="term" value="P:monoatomic ion transport"/>
    <property type="evidence" value="ECO:0007669"/>
    <property type="project" value="UniProtKB-KW"/>
</dbReference>
<feature type="transmembrane region" description="Helical" evidence="10">
    <location>
        <begin position="652"/>
        <end position="675"/>
    </location>
</feature>
<name>A0A7K1GKL0_9FLAO</name>
<dbReference type="GO" id="GO:0005886">
    <property type="term" value="C:plasma membrane"/>
    <property type="evidence" value="ECO:0007669"/>
    <property type="project" value="UniProtKB-SubCell"/>
</dbReference>
<dbReference type="PANTHER" id="PTHR43373:SF1">
    <property type="entry name" value="NA(+)_H(+) ANTIPORTER SUBUNIT A"/>
    <property type="match status" value="1"/>
</dbReference>
<proteinExistence type="predicted"/>
<dbReference type="Pfam" id="PF13244">
    <property type="entry name" value="MbhD"/>
    <property type="match status" value="1"/>
</dbReference>
<protein>
    <submittedName>
        <fullName evidence="15">DUF4040 domain-containing protein</fullName>
    </submittedName>
</protein>
<dbReference type="GO" id="GO:0015297">
    <property type="term" value="F:antiporter activity"/>
    <property type="evidence" value="ECO:0007669"/>
    <property type="project" value="UniProtKB-KW"/>
</dbReference>
<reference evidence="15 16" key="1">
    <citation type="journal article" date="2006" name="Int. J. Syst. Evol. Microbiol.">
        <title>Myroides pelagicus sp. nov., isolated from seawater in Thailand.</title>
        <authorList>
            <person name="Yoon J."/>
            <person name="Maneerat S."/>
            <person name="Kawai F."/>
            <person name="Yokota A."/>
        </authorList>
    </citation>
    <scope>NUCLEOTIDE SEQUENCE [LARGE SCALE GENOMIC DNA]</scope>
    <source>
        <strain evidence="15 16">SM1T</strain>
    </source>
</reference>
<evidence type="ECO:0000259" key="11">
    <source>
        <dbReference type="Pfam" id="PF00361"/>
    </source>
</evidence>
<keyword evidence="3" id="KW-0050">Antiport</keyword>
<dbReference type="Pfam" id="PF20501">
    <property type="entry name" value="MbhE"/>
    <property type="match status" value="1"/>
</dbReference>
<feature type="transmembrane region" description="Helical" evidence="10">
    <location>
        <begin position="366"/>
        <end position="385"/>
    </location>
</feature>
<evidence type="ECO:0000256" key="5">
    <source>
        <dbReference type="ARBA" id="ARBA00022692"/>
    </source>
</evidence>
<evidence type="ECO:0000256" key="8">
    <source>
        <dbReference type="ARBA" id="ARBA00023136"/>
    </source>
</evidence>
<feature type="transmembrane region" description="Helical" evidence="10">
    <location>
        <begin position="272"/>
        <end position="290"/>
    </location>
</feature>
<dbReference type="AlphaFoldDB" id="A0A7K1GKL0"/>
<evidence type="ECO:0000259" key="14">
    <source>
        <dbReference type="Pfam" id="PF20501"/>
    </source>
</evidence>
<keyword evidence="8 10" id="KW-0472">Membrane</keyword>
<dbReference type="PANTHER" id="PTHR43373">
    <property type="entry name" value="NA(+)/H(+) ANTIPORTER SUBUNIT"/>
    <property type="match status" value="1"/>
</dbReference>
<keyword evidence="7" id="KW-0406">Ion transport</keyword>
<feature type="transmembrane region" description="Helical" evidence="10">
    <location>
        <begin position="297"/>
        <end position="315"/>
    </location>
</feature>
<keyword evidence="6 10" id="KW-1133">Transmembrane helix</keyword>
<gene>
    <name evidence="15" type="ORF">GJV77_02280</name>
</gene>
<evidence type="ECO:0000313" key="15">
    <source>
        <dbReference type="EMBL" id="MTH28754.1"/>
    </source>
</evidence>
<keyword evidence="4" id="KW-1003">Cell membrane</keyword>
<evidence type="ECO:0000256" key="4">
    <source>
        <dbReference type="ARBA" id="ARBA00022475"/>
    </source>
</evidence>
<dbReference type="InterPro" id="IPR025383">
    <property type="entry name" value="MrpA_C/MbhD"/>
</dbReference>
<evidence type="ECO:0000259" key="13">
    <source>
        <dbReference type="Pfam" id="PF13244"/>
    </source>
</evidence>
<dbReference type="Pfam" id="PF00662">
    <property type="entry name" value="Proton_antipo_N"/>
    <property type="match status" value="1"/>
</dbReference>
<evidence type="ECO:0000256" key="2">
    <source>
        <dbReference type="ARBA" id="ARBA00022448"/>
    </source>
</evidence>
<dbReference type="InterPro" id="IPR001750">
    <property type="entry name" value="ND/Mrp_TM"/>
</dbReference>
<feature type="transmembrane region" description="Helical" evidence="10">
    <location>
        <begin position="448"/>
        <end position="472"/>
    </location>
</feature>
<accession>A0A7K1GKL0</accession>
<evidence type="ECO:0000256" key="10">
    <source>
        <dbReference type="SAM" id="Phobius"/>
    </source>
</evidence>
<dbReference type="InterPro" id="IPR046806">
    <property type="entry name" value="MrpA_C/MbhE"/>
</dbReference>
<dbReference type="EMBL" id="WMJY01000003">
    <property type="protein sequence ID" value="MTH28754.1"/>
    <property type="molecule type" value="Genomic_DNA"/>
</dbReference>
<evidence type="ECO:0000256" key="7">
    <source>
        <dbReference type="ARBA" id="ARBA00023065"/>
    </source>
</evidence>
<feature type="transmembrane region" description="Helical" evidence="10">
    <location>
        <begin position="743"/>
        <end position="761"/>
    </location>
</feature>
<comment type="caution">
    <text evidence="15">The sequence shown here is derived from an EMBL/GenBank/DDBJ whole genome shotgun (WGS) entry which is preliminary data.</text>
</comment>
<evidence type="ECO:0000313" key="16">
    <source>
        <dbReference type="Proteomes" id="UP000488936"/>
    </source>
</evidence>
<dbReference type="OrthoDB" id="9807568at2"/>
<dbReference type="InterPro" id="IPR050616">
    <property type="entry name" value="CPA3_Na-H_Antiporter_A"/>
</dbReference>
<organism evidence="15 16">
    <name type="scientific">Myroides pelagicus</name>
    <dbReference type="NCBI Taxonomy" id="270914"/>
    <lineage>
        <taxon>Bacteria</taxon>
        <taxon>Pseudomonadati</taxon>
        <taxon>Bacteroidota</taxon>
        <taxon>Flavobacteriia</taxon>
        <taxon>Flavobacteriales</taxon>
        <taxon>Flavobacteriaceae</taxon>
        <taxon>Myroides</taxon>
    </lineage>
</organism>
<feature type="transmembrane region" description="Helical" evidence="10">
    <location>
        <begin position="204"/>
        <end position="229"/>
    </location>
</feature>
<feature type="transmembrane region" description="Helical" evidence="10">
    <location>
        <begin position="626"/>
        <end position="646"/>
    </location>
</feature>
<keyword evidence="2" id="KW-0813">Transport</keyword>
<keyword evidence="16" id="KW-1185">Reference proteome</keyword>